<dbReference type="EMBL" id="LVHI01000012">
    <property type="protein sequence ID" value="OAK54814.1"/>
    <property type="molecule type" value="Genomic_DNA"/>
</dbReference>
<dbReference type="InterPro" id="IPR011335">
    <property type="entry name" value="Restrct_endonuc-II-like"/>
</dbReference>
<organism evidence="2 3">
    <name type="scientific">Rhodococcoides kyotonense</name>
    <dbReference type="NCBI Taxonomy" id="398843"/>
    <lineage>
        <taxon>Bacteria</taxon>
        <taxon>Bacillati</taxon>
        <taxon>Actinomycetota</taxon>
        <taxon>Actinomycetes</taxon>
        <taxon>Mycobacteriales</taxon>
        <taxon>Nocardiaceae</taxon>
        <taxon>Rhodococcoides</taxon>
    </lineage>
</organism>
<proteinExistence type="predicted"/>
<dbReference type="SUPFAM" id="SSF52980">
    <property type="entry name" value="Restriction endonuclease-like"/>
    <property type="match status" value="1"/>
</dbReference>
<reference evidence="2 3" key="1">
    <citation type="submission" date="2016-03" db="EMBL/GenBank/DDBJ databases">
        <title>Genome sequence of Rhodococcus kyotonensis KB10.</title>
        <authorList>
            <person name="Jeong H."/>
            <person name="Hong C.E."/>
            <person name="Jo S.H."/>
            <person name="Park J.M."/>
        </authorList>
    </citation>
    <scope>NUCLEOTIDE SEQUENCE [LARGE SCALE GENOMIC DNA]</scope>
    <source>
        <strain evidence="2 3">KB10</strain>
    </source>
</reference>
<dbReference type="Pfam" id="PF04480">
    <property type="entry name" value="DUF559"/>
    <property type="match status" value="1"/>
</dbReference>
<dbReference type="Proteomes" id="UP000077519">
    <property type="component" value="Unassembled WGS sequence"/>
</dbReference>
<dbReference type="InterPro" id="IPR007569">
    <property type="entry name" value="DUF559"/>
</dbReference>
<evidence type="ECO:0000313" key="3">
    <source>
        <dbReference type="Proteomes" id="UP000077519"/>
    </source>
</evidence>
<dbReference type="Gene3D" id="3.40.960.10">
    <property type="entry name" value="VSR Endonuclease"/>
    <property type="match status" value="1"/>
</dbReference>
<gene>
    <name evidence="2" type="ORF">A3K89_05730</name>
</gene>
<evidence type="ECO:0000259" key="1">
    <source>
        <dbReference type="Pfam" id="PF04480"/>
    </source>
</evidence>
<keyword evidence="3" id="KW-1185">Reference proteome</keyword>
<comment type="caution">
    <text evidence="2">The sequence shown here is derived from an EMBL/GenBank/DDBJ whole genome shotgun (WGS) entry which is preliminary data.</text>
</comment>
<name>A0A177YGZ6_9NOCA</name>
<dbReference type="RefSeq" id="WP_068425730.1">
    <property type="nucleotide sequence ID" value="NZ_LVHI01000012.1"/>
</dbReference>
<evidence type="ECO:0000313" key="2">
    <source>
        <dbReference type="EMBL" id="OAK54814.1"/>
    </source>
</evidence>
<dbReference type="AlphaFoldDB" id="A0A177YGZ6"/>
<protein>
    <recommendedName>
        <fullName evidence="1">DUF559 domain-containing protein</fullName>
    </recommendedName>
</protein>
<accession>A0A177YGZ6</accession>
<feature type="domain" description="DUF559" evidence="1">
    <location>
        <begin position="23"/>
        <end position="115"/>
    </location>
</feature>
<sequence>MRVLPEVYCTEEPSTIARCYAITLWQPLGRTLIALGLPLRINYWVGSYLCDLVDEWAMVIVEVDGRQFRSAPDVFSRHRRRQNELVLCGWLVLRYSAFDVLSDPEKTARQIVEVVRRRRNSRRRRE</sequence>